<dbReference type="KEGG" id="ccj:UL81_07270"/>
<proteinExistence type="predicted"/>
<accession>A0A0F6TBF7</accession>
<gene>
    <name evidence="1" type="ORF">UL81_07270</name>
</gene>
<dbReference type="AlphaFoldDB" id="A0A0F6TBF7"/>
<protein>
    <submittedName>
        <fullName evidence="1">Uncharacterized protein</fullName>
    </submittedName>
</protein>
<evidence type="ECO:0000313" key="1">
    <source>
        <dbReference type="EMBL" id="AKE39409.1"/>
    </source>
</evidence>
<dbReference type="EMBL" id="CP011311">
    <property type="protein sequence ID" value="AKE39409.1"/>
    <property type="molecule type" value="Genomic_DNA"/>
</dbReference>
<sequence length="49" mass="4950">MRNFRTAAVAASTAVAVAFGGAAAASAEDAPVKEENLSSNLSSAFDNYK</sequence>
<name>A0A0F6TBF7_9CORY</name>
<dbReference type="HOGENOM" id="CLU_3134565_0_0_11"/>
<dbReference type="RefSeq" id="WP_236684453.1">
    <property type="nucleotide sequence ID" value="NZ_CP011311.1"/>
</dbReference>
<organism evidence="1 2">
    <name type="scientific">Corynebacterium camporealensis</name>
    <dbReference type="NCBI Taxonomy" id="161896"/>
    <lineage>
        <taxon>Bacteria</taxon>
        <taxon>Bacillati</taxon>
        <taxon>Actinomycetota</taxon>
        <taxon>Actinomycetes</taxon>
        <taxon>Mycobacteriales</taxon>
        <taxon>Corynebacteriaceae</taxon>
        <taxon>Corynebacterium</taxon>
    </lineage>
</organism>
<dbReference type="Proteomes" id="UP000033566">
    <property type="component" value="Chromosome"/>
</dbReference>
<evidence type="ECO:0000313" key="2">
    <source>
        <dbReference type="Proteomes" id="UP000033566"/>
    </source>
</evidence>
<keyword evidence="2" id="KW-1185">Reference proteome</keyword>
<reference evidence="1 2" key="1">
    <citation type="journal article" date="2015" name="Genome Announc.">
        <title>Complete Genome Sequence of Corynebacterium camporealensis DSM 44610, Isolated from the Milk of a Manchega Sheep with Subclinical Mastitis.</title>
        <authorList>
            <person name="Ruckert C."/>
            <person name="Albersmeier A."/>
            <person name="Winkler A."/>
            <person name="Tauch A."/>
        </authorList>
    </citation>
    <scope>NUCLEOTIDE SEQUENCE [LARGE SCALE GENOMIC DNA]</scope>
    <source>
        <strain evidence="1 2">DSM 44610</strain>
    </source>
</reference>
<dbReference type="PATRIC" id="fig|161896.4.peg.1421"/>